<dbReference type="PANTHER" id="PTHR38784">
    <property type="entry name" value="SUCROSE PHOSPHORYLASE"/>
    <property type="match status" value="1"/>
</dbReference>
<name>A0A3R8U126_9BURK</name>
<gene>
    <name evidence="1" type="ORF">EIP75_20375</name>
</gene>
<sequence>MAIKATIYKAQLQLADMDRHVYADPQTTIARHPSETDERMMIRVLALAMGWPADTSEGTLELAKDMWDTDEPALWHKNFTGDIRHWVDVGQPDDKRLMKACGRSDKVSVWAFQSSTNVWWNNIAGKLVRADKLTVWQVPTEQSQELAKLAQRSMVLQVTVQDGTVWVGDGDRSVEITPVKLVGAD</sequence>
<comment type="caution">
    <text evidence="1">The sequence shown here is derived from an EMBL/GenBank/DDBJ whole genome shotgun (WGS) entry which is preliminary data.</text>
</comment>
<dbReference type="InterPro" id="IPR038590">
    <property type="entry name" value="YaeQ_sf"/>
</dbReference>
<dbReference type="SUPFAM" id="SSF52980">
    <property type="entry name" value="Restriction endonuclease-like"/>
    <property type="match status" value="1"/>
</dbReference>
<dbReference type="EMBL" id="RSED01000022">
    <property type="protein sequence ID" value="RRS02429.1"/>
    <property type="molecule type" value="Genomic_DNA"/>
</dbReference>
<protein>
    <submittedName>
        <fullName evidence="1">YaeQ family protein</fullName>
    </submittedName>
</protein>
<dbReference type="SMART" id="SM01322">
    <property type="entry name" value="YaeQ"/>
    <property type="match status" value="1"/>
</dbReference>
<dbReference type="OrthoDB" id="5293309at2"/>
<dbReference type="AlphaFoldDB" id="A0A3R8U126"/>
<dbReference type="PIRSF" id="PIRSF011484">
    <property type="entry name" value="YaeQ"/>
    <property type="match status" value="1"/>
</dbReference>
<dbReference type="InterPro" id="IPR009822">
    <property type="entry name" value="YaeQ"/>
</dbReference>
<evidence type="ECO:0000313" key="1">
    <source>
        <dbReference type="EMBL" id="RRS02429.1"/>
    </source>
</evidence>
<reference evidence="1 2" key="1">
    <citation type="submission" date="2018-12" db="EMBL/GenBank/DDBJ databases">
        <title>The whole draft genome of Aquabacterium sp. SJQ9.</title>
        <authorList>
            <person name="Sun L."/>
            <person name="Gao X."/>
            <person name="Chen W."/>
            <person name="Huang K."/>
        </authorList>
    </citation>
    <scope>NUCLEOTIDE SEQUENCE [LARGE SCALE GENOMIC DNA]</scope>
    <source>
        <strain evidence="1 2">SJQ9</strain>
    </source>
</reference>
<keyword evidence="2" id="KW-1185">Reference proteome</keyword>
<accession>A0A3R8U126</accession>
<dbReference type="RefSeq" id="WP_125245036.1">
    <property type="nucleotide sequence ID" value="NZ_RSED01000022.1"/>
</dbReference>
<proteinExistence type="predicted"/>
<dbReference type="Proteomes" id="UP000269265">
    <property type="component" value="Unassembled WGS sequence"/>
</dbReference>
<evidence type="ECO:0000313" key="2">
    <source>
        <dbReference type="Proteomes" id="UP000269265"/>
    </source>
</evidence>
<dbReference type="PANTHER" id="PTHR38784:SF1">
    <property type="entry name" value="SUCROSE PHOSPHORYLASE"/>
    <property type="match status" value="1"/>
</dbReference>
<dbReference type="Gene3D" id="3.10.640.10">
    <property type="entry name" value="Restriction endonuclease-like alpha-beta roll domain"/>
    <property type="match status" value="1"/>
</dbReference>
<dbReference type="InterPro" id="IPR011335">
    <property type="entry name" value="Restrct_endonuc-II-like"/>
</dbReference>
<dbReference type="Pfam" id="PF07152">
    <property type="entry name" value="YaeQ"/>
    <property type="match status" value="1"/>
</dbReference>
<organism evidence="1 2">
    <name type="scientific">Aquabacterium soli</name>
    <dbReference type="NCBI Taxonomy" id="2493092"/>
    <lineage>
        <taxon>Bacteria</taxon>
        <taxon>Pseudomonadati</taxon>
        <taxon>Pseudomonadota</taxon>
        <taxon>Betaproteobacteria</taxon>
        <taxon>Burkholderiales</taxon>
        <taxon>Aquabacterium</taxon>
    </lineage>
</organism>